<feature type="region of interest" description="Disordered" evidence="1">
    <location>
        <begin position="536"/>
        <end position="556"/>
    </location>
</feature>
<dbReference type="SUPFAM" id="SSF53098">
    <property type="entry name" value="Ribonuclease H-like"/>
    <property type="match status" value="1"/>
</dbReference>
<reference evidence="2" key="1">
    <citation type="journal article" date="2019" name="Sci. Rep.">
        <title>Draft genome of Tanacetum cinerariifolium, the natural source of mosquito coil.</title>
        <authorList>
            <person name="Yamashiro T."/>
            <person name="Shiraishi A."/>
            <person name="Satake H."/>
            <person name="Nakayama K."/>
        </authorList>
    </citation>
    <scope>NUCLEOTIDE SEQUENCE</scope>
</reference>
<name>A0A6L2KQR4_TANCI</name>
<keyword evidence="2" id="KW-0695">RNA-directed DNA polymerase</keyword>
<dbReference type="EMBL" id="BKCJ010002703">
    <property type="protein sequence ID" value="GEU50365.1"/>
    <property type="molecule type" value="Genomic_DNA"/>
</dbReference>
<protein>
    <submittedName>
        <fullName evidence="2">RNA-directed DNA polymerase, eukaryota, reverse transcriptase zinc-binding domain protein</fullName>
    </submittedName>
</protein>
<comment type="caution">
    <text evidence="2">The sequence shown here is derived from an EMBL/GenBank/DDBJ whole genome shotgun (WGS) entry which is preliminary data.</text>
</comment>
<keyword evidence="2" id="KW-0548">Nucleotidyltransferase</keyword>
<evidence type="ECO:0000256" key="1">
    <source>
        <dbReference type="SAM" id="MobiDB-lite"/>
    </source>
</evidence>
<organism evidence="2">
    <name type="scientific">Tanacetum cinerariifolium</name>
    <name type="common">Dalmatian daisy</name>
    <name type="synonym">Chrysanthemum cinerariifolium</name>
    <dbReference type="NCBI Taxonomy" id="118510"/>
    <lineage>
        <taxon>Eukaryota</taxon>
        <taxon>Viridiplantae</taxon>
        <taxon>Streptophyta</taxon>
        <taxon>Embryophyta</taxon>
        <taxon>Tracheophyta</taxon>
        <taxon>Spermatophyta</taxon>
        <taxon>Magnoliopsida</taxon>
        <taxon>eudicotyledons</taxon>
        <taxon>Gunneridae</taxon>
        <taxon>Pentapetalae</taxon>
        <taxon>asterids</taxon>
        <taxon>campanulids</taxon>
        <taxon>Asterales</taxon>
        <taxon>Asteraceae</taxon>
        <taxon>Asteroideae</taxon>
        <taxon>Anthemideae</taxon>
        <taxon>Anthemidinae</taxon>
        <taxon>Tanacetum</taxon>
    </lineage>
</organism>
<dbReference type="GO" id="GO:0003964">
    <property type="term" value="F:RNA-directed DNA polymerase activity"/>
    <property type="evidence" value="ECO:0007669"/>
    <property type="project" value="UniProtKB-KW"/>
</dbReference>
<accession>A0A6L2KQR4</accession>
<dbReference type="PANTHER" id="PTHR46890">
    <property type="entry name" value="NON-LTR RETROLELEMENT REVERSE TRANSCRIPTASE-LIKE PROTEIN-RELATED"/>
    <property type="match status" value="1"/>
</dbReference>
<dbReference type="PANTHER" id="PTHR46890:SF50">
    <property type="entry name" value="RNA-DIRECTED DNA POLYMERASE, EUKARYOTA, REVERSE TRANSCRIPTASE ZINC-BINDING DOMAIN PROTEIN-RELATED"/>
    <property type="match status" value="1"/>
</dbReference>
<proteinExistence type="predicted"/>
<sequence length="556" mass="63148">MEGLSKVVEDAWREGQCDESNAMINMMIKLKYLKTMIRGWNKKNMLSAKNIKAKYKDELEAMEPIIDKGDGNVKVVNKRMEVVNTLQKIDKICSSEMAQKAKSLLNIRGIMVDGMWIESPNRVKGEFFHHFSSRFDKPGARRTHIEMRYPKTLTCDQQDELESDASNEEIKRAVWDCGIDKSPGPDGFTFGFYHRFWNLIENDVYDAVKYFFTYGVITKGCNSSFIALISKIPDTDTVKDFGISLIGSSYKIVAKILANRLVGVLGDIVNEVQSAFIEGRQILDGPFILNEVLQWCKINKKQSLIFKVDFDKAYDSASGLRINMSKSKIMGVLVDSDKAIHGDDGKVGGVPRSGVKKEQFDELSALVHDVTLTPMSDRWIWALDSSGDFSVASVRKVIDDKSLPKVDSKTRWIKYVPIKVIVHAWNVKTDSLPTRSSRRRYNLTPAESRFKTPCLIVKDEYMMKAQTLQKVLETRLDLSAASHPQAGGQSERMIQTLEDIIRACVIDFGDWESSLTGLELVQETIDKVVLVKEKPKAARDRQKSYADYRRKPLEFE</sequence>
<dbReference type="GO" id="GO:0003676">
    <property type="term" value="F:nucleic acid binding"/>
    <property type="evidence" value="ECO:0007669"/>
    <property type="project" value="InterPro"/>
</dbReference>
<dbReference type="InterPro" id="IPR036397">
    <property type="entry name" value="RNaseH_sf"/>
</dbReference>
<feature type="non-terminal residue" evidence="2">
    <location>
        <position position="556"/>
    </location>
</feature>
<keyword evidence="2" id="KW-0808">Transferase</keyword>
<dbReference type="InterPro" id="IPR052343">
    <property type="entry name" value="Retrotransposon-Effector_Assoc"/>
</dbReference>
<evidence type="ECO:0000313" key="2">
    <source>
        <dbReference type="EMBL" id="GEU50365.1"/>
    </source>
</evidence>
<gene>
    <name evidence="2" type="ORF">Tci_022343</name>
</gene>
<dbReference type="InterPro" id="IPR012337">
    <property type="entry name" value="RNaseH-like_sf"/>
</dbReference>
<dbReference type="Gene3D" id="3.30.420.10">
    <property type="entry name" value="Ribonuclease H-like superfamily/Ribonuclease H"/>
    <property type="match status" value="1"/>
</dbReference>
<dbReference type="AlphaFoldDB" id="A0A6L2KQR4"/>